<feature type="compositionally biased region" description="Basic residues" evidence="1">
    <location>
        <begin position="112"/>
        <end position="124"/>
    </location>
</feature>
<organism evidence="2 3">
    <name type="scientific">Alectoria fallacina</name>
    <dbReference type="NCBI Taxonomy" id="1903189"/>
    <lineage>
        <taxon>Eukaryota</taxon>
        <taxon>Fungi</taxon>
        <taxon>Dikarya</taxon>
        <taxon>Ascomycota</taxon>
        <taxon>Pezizomycotina</taxon>
        <taxon>Lecanoromycetes</taxon>
        <taxon>OSLEUM clade</taxon>
        <taxon>Lecanoromycetidae</taxon>
        <taxon>Lecanorales</taxon>
        <taxon>Lecanorineae</taxon>
        <taxon>Parmeliaceae</taxon>
        <taxon>Alectoria</taxon>
    </lineage>
</organism>
<name>A0A8H3J2L9_9LECA</name>
<accession>A0A8H3J2L9</accession>
<dbReference type="EMBL" id="CAJPDR010000556">
    <property type="protein sequence ID" value="CAF9939577.1"/>
    <property type="molecule type" value="Genomic_DNA"/>
</dbReference>
<proteinExistence type="predicted"/>
<evidence type="ECO:0000313" key="3">
    <source>
        <dbReference type="Proteomes" id="UP000664203"/>
    </source>
</evidence>
<feature type="compositionally biased region" description="Polar residues" evidence="1">
    <location>
        <begin position="1"/>
        <end position="19"/>
    </location>
</feature>
<feature type="compositionally biased region" description="Basic residues" evidence="1">
    <location>
        <begin position="149"/>
        <end position="171"/>
    </location>
</feature>
<protein>
    <submittedName>
        <fullName evidence="2">Uncharacterized protein</fullName>
    </submittedName>
</protein>
<sequence length="272" mass="29827">MDPAQSSSTEAPAQDSSPYQPRHDGAEPTTQPTLPSRSTLRTGAPDPELPISSPTSTRPHPSLVAEAGPSSAPSLAMEVNDTVPGNVRAGKDQYVDRGSSTQAATTEELRHRSNVHHHHHHHGRERLAKNNPAGAANEPTGAEHERKQRRDQRRNVRRARKSRERRRRRHALGGGVDGITDRLSAVRTDEPPERNNNVRDENLRRLRCENRAAEAPSCRAAPEYSAAGRAEQMRAVERRIQRGAAAAGASVGGGEGGEWEAKMDILRRHDLM</sequence>
<gene>
    <name evidence="2" type="ORF">ALECFALPRED_008177</name>
</gene>
<feature type="region of interest" description="Disordered" evidence="1">
    <location>
        <begin position="1"/>
        <end position="201"/>
    </location>
</feature>
<feature type="compositionally biased region" description="Basic and acidic residues" evidence="1">
    <location>
        <begin position="187"/>
        <end position="201"/>
    </location>
</feature>
<feature type="compositionally biased region" description="Polar residues" evidence="1">
    <location>
        <begin position="28"/>
        <end position="41"/>
    </location>
</feature>
<comment type="caution">
    <text evidence="2">The sequence shown here is derived from an EMBL/GenBank/DDBJ whole genome shotgun (WGS) entry which is preliminary data.</text>
</comment>
<dbReference type="Proteomes" id="UP000664203">
    <property type="component" value="Unassembled WGS sequence"/>
</dbReference>
<evidence type="ECO:0000313" key="2">
    <source>
        <dbReference type="EMBL" id="CAF9939577.1"/>
    </source>
</evidence>
<evidence type="ECO:0000256" key="1">
    <source>
        <dbReference type="SAM" id="MobiDB-lite"/>
    </source>
</evidence>
<dbReference type="AlphaFoldDB" id="A0A8H3J2L9"/>
<feature type="region of interest" description="Disordered" evidence="1">
    <location>
        <begin position="245"/>
        <end position="272"/>
    </location>
</feature>
<reference evidence="2" key="1">
    <citation type="submission" date="2021-03" db="EMBL/GenBank/DDBJ databases">
        <authorList>
            <person name="Tagirdzhanova G."/>
        </authorList>
    </citation>
    <scope>NUCLEOTIDE SEQUENCE</scope>
</reference>
<keyword evidence="3" id="KW-1185">Reference proteome</keyword>
<feature type="compositionally biased region" description="Basic and acidic residues" evidence="1">
    <location>
        <begin position="259"/>
        <end position="272"/>
    </location>
</feature>
<dbReference type="OrthoDB" id="10497375at2759"/>